<accession>A0A1Y2I1Q7</accession>
<comment type="caution">
    <text evidence="2">The sequence shown here is derived from an EMBL/GenBank/DDBJ whole genome shotgun (WGS) entry which is preliminary data.</text>
</comment>
<keyword evidence="3" id="KW-1185">Reference proteome</keyword>
<feature type="region of interest" description="Disordered" evidence="1">
    <location>
        <begin position="62"/>
        <end position="100"/>
    </location>
</feature>
<dbReference type="EMBL" id="MCFL01000002">
    <property type="protein sequence ID" value="ORZ40808.1"/>
    <property type="molecule type" value="Genomic_DNA"/>
</dbReference>
<evidence type="ECO:0000256" key="1">
    <source>
        <dbReference type="SAM" id="MobiDB-lite"/>
    </source>
</evidence>
<evidence type="ECO:0000313" key="2">
    <source>
        <dbReference type="EMBL" id="ORZ40808.1"/>
    </source>
</evidence>
<evidence type="ECO:0000313" key="3">
    <source>
        <dbReference type="Proteomes" id="UP000193411"/>
    </source>
</evidence>
<organism evidence="2 3">
    <name type="scientific">Catenaria anguillulae PL171</name>
    <dbReference type="NCBI Taxonomy" id="765915"/>
    <lineage>
        <taxon>Eukaryota</taxon>
        <taxon>Fungi</taxon>
        <taxon>Fungi incertae sedis</taxon>
        <taxon>Blastocladiomycota</taxon>
        <taxon>Blastocladiomycetes</taxon>
        <taxon>Blastocladiales</taxon>
        <taxon>Catenariaceae</taxon>
        <taxon>Catenaria</taxon>
    </lineage>
</organism>
<protein>
    <submittedName>
        <fullName evidence="2">Uncharacterized protein</fullName>
    </submittedName>
</protein>
<dbReference type="Proteomes" id="UP000193411">
    <property type="component" value="Unassembled WGS sequence"/>
</dbReference>
<reference evidence="2 3" key="1">
    <citation type="submission" date="2016-07" db="EMBL/GenBank/DDBJ databases">
        <title>Pervasive Adenine N6-methylation of Active Genes in Fungi.</title>
        <authorList>
            <consortium name="DOE Joint Genome Institute"/>
            <person name="Mondo S.J."/>
            <person name="Dannebaum R.O."/>
            <person name="Kuo R.C."/>
            <person name="Labutti K."/>
            <person name="Haridas S."/>
            <person name="Kuo A."/>
            <person name="Salamov A."/>
            <person name="Ahrendt S.R."/>
            <person name="Lipzen A."/>
            <person name="Sullivan W."/>
            <person name="Andreopoulos W.B."/>
            <person name="Clum A."/>
            <person name="Lindquist E."/>
            <person name="Daum C."/>
            <person name="Ramamoorthy G.K."/>
            <person name="Gryganskyi A."/>
            <person name="Culley D."/>
            <person name="Magnuson J.K."/>
            <person name="James T.Y."/>
            <person name="O'Malley M.A."/>
            <person name="Stajich J.E."/>
            <person name="Spatafora J.W."/>
            <person name="Visel A."/>
            <person name="Grigoriev I.V."/>
        </authorList>
    </citation>
    <scope>NUCLEOTIDE SEQUENCE [LARGE SCALE GENOMIC DNA]</scope>
    <source>
        <strain evidence="2 3">PL171</strain>
    </source>
</reference>
<sequence length="160" mass="17037">MPHSIPTQTQSVARLLCLTDRCLTGPEIATSSSASRNQTEKCALLHATLHVALNVALDATSDKRRPQKCTREPGNMDADHSGKVEQRIAHSQSSHGASNMSSATGILIWPLPRACKHLVVHVKPWPFIFVEKSTAIILAGGHAAAGKAGSDAPLWHVAAI</sequence>
<feature type="compositionally biased region" description="Polar residues" evidence="1">
    <location>
        <begin position="89"/>
        <end position="100"/>
    </location>
</feature>
<name>A0A1Y2I1Q7_9FUNG</name>
<dbReference type="AlphaFoldDB" id="A0A1Y2I1Q7"/>
<feature type="compositionally biased region" description="Basic and acidic residues" evidence="1">
    <location>
        <begin position="77"/>
        <end position="88"/>
    </location>
</feature>
<gene>
    <name evidence="2" type="ORF">BCR44DRAFT_410687</name>
</gene>
<proteinExistence type="predicted"/>